<evidence type="ECO:0000313" key="3">
    <source>
        <dbReference type="Proteomes" id="UP000005801"/>
    </source>
</evidence>
<gene>
    <name evidence="2" type="ORF">PPSIR1_25611</name>
</gene>
<evidence type="ECO:0000256" key="1">
    <source>
        <dbReference type="SAM" id="MobiDB-lite"/>
    </source>
</evidence>
<sequence>MPCLCLAVLAPGCDKGGESATPGDGTDGAGGQGADADTVTPLALEVDADAFVYLAAKDGPFPSIVDGTRAVLVVDSELADEALASYAEGLVEADSLTLLEGAGPSELGLPALTKNTKVWMFGPEGPCAAKVLQGYALAYEEINLTLEAGYMLEACAELHAPMVYIGAEPPQARWVGAEASVDTGLGEPEVAEGWEHPWRPALAEAGLFDWEPSTDEPDPPSLFVRMREAGPVVEMGYALHFPGAACEEYEQVHLDVGLSPGPGRFQTIESDQTEVELVGALLVGDAPLVVVGDSRFQLQLGVFAGGKLEWSERLTGDYHDEDTAYWGWSVLETYCGP</sequence>
<feature type="region of interest" description="Disordered" evidence="1">
    <location>
        <begin position="16"/>
        <end position="36"/>
    </location>
</feature>
<evidence type="ECO:0000313" key="2">
    <source>
        <dbReference type="EMBL" id="EDM81020.1"/>
    </source>
</evidence>
<dbReference type="EMBL" id="ABCS01000006">
    <property type="protein sequence ID" value="EDM81020.1"/>
    <property type="molecule type" value="Genomic_DNA"/>
</dbReference>
<proteinExistence type="predicted"/>
<organism evidence="2 3">
    <name type="scientific">Plesiocystis pacifica SIR-1</name>
    <dbReference type="NCBI Taxonomy" id="391625"/>
    <lineage>
        <taxon>Bacteria</taxon>
        <taxon>Pseudomonadati</taxon>
        <taxon>Myxococcota</taxon>
        <taxon>Polyangia</taxon>
        <taxon>Nannocystales</taxon>
        <taxon>Nannocystaceae</taxon>
        <taxon>Plesiocystis</taxon>
    </lineage>
</organism>
<name>A6FZD6_9BACT</name>
<dbReference type="Proteomes" id="UP000005801">
    <property type="component" value="Unassembled WGS sequence"/>
</dbReference>
<dbReference type="AlphaFoldDB" id="A6FZD6"/>
<dbReference type="STRING" id="391625.PPSIR1_25611"/>
<protein>
    <submittedName>
        <fullName evidence="2">Uncharacterized protein</fullName>
    </submittedName>
</protein>
<reference evidence="2 3" key="1">
    <citation type="submission" date="2007-06" db="EMBL/GenBank/DDBJ databases">
        <authorList>
            <person name="Shimkets L."/>
            <person name="Ferriera S."/>
            <person name="Johnson J."/>
            <person name="Kravitz S."/>
            <person name="Beeson K."/>
            <person name="Sutton G."/>
            <person name="Rogers Y.-H."/>
            <person name="Friedman R."/>
            <person name="Frazier M."/>
            <person name="Venter J.C."/>
        </authorList>
    </citation>
    <scope>NUCLEOTIDE SEQUENCE [LARGE SCALE GENOMIC DNA]</scope>
    <source>
        <strain evidence="2 3">SIR-1</strain>
    </source>
</reference>
<keyword evidence="3" id="KW-1185">Reference proteome</keyword>
<comment type="caution">
    <text evidence="2">The sequence shown here is derived from an EMBL/GenBank/DDBJ whole genome shotgun (WGS) entry which is preliminary data.</text>
</comment>
<accession>A6FZD6</accession>